<feature type="region of interest" description="Disordered" evidence="2">
    <location>
        <begin position="342"/>
        <end position="374"/>
    </location>
</feature>
<organism evidence="3 4">
    <name type="scientific">Botryosphaeria dothidea</name>
    <dbReference type="NCBI Taxonomy" id="55169"/>
    <lineage>
        <taxon>Eukaryota</taxon>
        <taxon>Fungi</taxon>
        <taxon>Dikarya</taxon>
        <taxon>Ascomycota</taxon>
        <taxon>Pezizomycotina</taxon>
        <taxon>Dothideomycetes</taxon>
        <taxon>Dothideomycetes incertae sedis</taxon>
        <taxon>Botryosphaeriales</taxon>
        <taxon>Botryosphaeriaceae</taxon>
        <taxon>Botryosphaeria</taxon>
    </lineage>
</organism>
<evidence type="ECO:0000256" key="1">
    <source>
        <dbReference type="SAM" id="Coils"/>
    </source>
</evidence>
<feature type="compositionally biased region" description="Basic and acidic residues" evidence="2">
    <location>
        <begin position="344"/>
        <end position="353"/>
    </location>
</feature>
<dbReference type="Gene3D" id="1.10.287.1490">
    <property type="match status" value="1"/>
</dbReference>
<feature type="compositionally biased region" description="Polar residues" evidence="2">
    <location>
        <begin position="63"/>
        <end position="77"/>
    </location>
</feature>
<feature type="coiled-coil region" evidence="1">
    <location>
        <begin position="1118"/>
        <end position="1173"/>
    </location>
</feature>
<feature type="region of interest" description="Disordered" evidence="2">
    <location>
        <begin position="291"/>
        <end position="318"/>
    </location>
</feature>
<reference evidence="3" key="1">
    <citation type="submission" date="2020-04" db="EMBL/GenBank/DDBJ databases">
        <title>Genome Assembly and Annotation of Botryosphaeria dothidea sdau 11-99, a Latent Pathogen of Apple Fruit Ring Rot in China.</title>
        <authorList>
            <person name="Yu C."/>
            <person name="Diao Y."/>
            <person name="Lu Q."/>
            <person name="Zhao J."/>
            <person name="Cui S."/>
            <person name="Peng C."/>
            <person name="He B."/>
            <person name="Liu H."/>
        </authorList>
    </citation>
    <scope>NUCLEOTIDE SEQUENCE [LARGE SCALE GENOMIC DNA]</scope>
    <source>
        <strain evidence="3">Sdau11-99</strain>
    </source>
</reference>
<evidence type="ECO:0000313" key="3">
    <source>
        <dbReference type="EMBL" id="KAF4313261.1"/>
    </source>
</evidence>
<keyword evidence="1" id="KW-0175">Coiled coil</keyword>
<dbReference type="EMBL" id="WWBZ02000001">
    <property type="protein sequence ID" value="KAF4313261.1"/>
    <property type="molecule type" value="Genomic_DNA"/>
</dbReference>
<dbReference type="Proteomes" id="UP000572817">
    <property type="component" value="Unassembled WGS sequence"/>
</dbReference>
<keyword evidence="4" id="KW-1185">Reference proteome</keyword>
<feature type="compositionally biased region" description="Polar residues" evidence="2">
    <location>
        <begin position="106"/>
        <end position="115"/>
    </location>
</feature>
<feature type="compositionally biased region" description="Polar residues" evidence="2">
    <location>
        <begin position="131"/>
        <end position="146"/>
    </location>
</feature>
<feature type="compositionally biased region" description="Polar residues" evidence="2">
    <location>
        <begin position="28"/>
        <end position="56"/>
    </location>
</feature>
<name>A0A8H4J5S6_9PEZI</name>
<comment type="caution">
    <text evidence="3">The sequence shown here is derived from an EMBL/GenBank/DDBJ whole genome shotgun (WGS) entry which is preliminary data.</text>
</comment>
<accession>A0A8H4J5S6</accession>
<gene>
    <name evidence="3" type="ORF">GTA08_BOTSDO00052</name>
</gene>
<feature type="region of interest" description="Disordered" evidence="2">
    <location>
        <begin position="1"/>
        <end position="166"/>
    </location>
</feature>
<evidence type="ECO:0000256" key="2">
    <source>
        <dbReference type="SAM" id="MobiDB-lite"/>
    </source>
</evidence>
<proteinExistence type="predicted"/>
<dbReference type="OrthoDB" id="3941858at2759"/>
<dbReference type="PANTHER" id="PTHR45615">
    <property type="entry name" value="MYOSIN HEAVY CHAIN, NON-MUSCLE"/>
    <property type="match status" value="1"/>
</dbReference>
<feature type="compositionally biased region" description="Polar residues" evidence="2">
    <location>
        <begin position="364"/>
        <end position="374"/>
    </location>
</feature>
<protein>
    <submittedName>
        <fullName evidence="3">Uncharacterized protein</fullName>
    </submittedName>
</protein>
<feature type="coiled-coil region" evidence="1">
    <location>
        <begin position="585"/>
        <end position="619"/>
    </location>
</feature>
<sequence length="1300" mass="143887">MASNKRPASDLSPRDTQEPKKIKKVISNGRTQASHPFRESGNSTPDSAKSTSSVLKSNYAVGNRSQPRSTRNASASRPGSPAVVRGSKNAPDVVPGQNARPPLKINTASTASPVSVTDPGDRPILKKAGSMSGQTGSSVVSYSPTKSADGRSASISSLPPPRGPAPVAPMMASPATAISTIASALVPSASVLAELPVSDITGRASMASLYDLVRLFGQFGVMMIKRDRLEKKLQGKPKNETEARALQPELEACTEETSKLEKQLVASLAVLTENNDHDIAELTRKIQALDERDNSRSGNLKAVLSRSQVSESPPGVVSHDQLETMVNKAVKNQISSKFAGLKESVSRAEERLPKNPVVEKSSSKESTPLSTNGQAHIRVESPKVQDDLDNFKKTINARIAVKDKDTSMRLSSLEKENSTLRGELIKLQETVTSLQSDKVDQASFSALDEKARSLSSSVDNVCSMSTVVGKLQTGLKAVVDDVRRVKSANTPADPRRRIFPLPDTEAKATEVKATEANSQVDGLQKSVDALNKRVEAMPTSEMLLQMQSDIRKVREESESNSKVLEQHDESIGRFERDLRADNARINAINKDINTLFGNLRDLESKVRNIDFDLEDLEKEVKTLPHANNKHSTKSDTLNEEVKTVAEQTKVLSGEVKNIKSSNGRQSDITRLQNVADRHEEELKMLNFKIFKRSSRTDDNGTILDAIDSLRAARDTQQKSTEAIALRVKELEKITASFKTLPATIEKLETQLGEYMANPFPSKDEVQQHFSVMEEKQTSLRNNLESIKVEVDFDIQALRNDMASLTADTKNYAESINGLDGILRGSGAMATIGLIKQVNELKDTMNSMSQMIKCQSKANDNTSPLLQAPIQTPSLGPVLLEKRLARVEQEVANVTTEAATLRIDFDGFEEAQAQQSELIEADVKRRIEDEVARVVPSDRPDLSLDAVQHMMEQFAGKIREEMKQLSETKRSESPNIANIKELEDVVFPKLEQSASTMVNEKLLGFNDHLARVTESLEILRANYPSTYAEAVADMVVFSQTQGKLSNFLPATLNAIRELQTRFDNIQTREMAVHMLNALIPHITNQQFAQTIATIVAPTVRDQLAPFVFGQLRPYVENELNGMKQRIEGASRSNAELANRNQHLREDQHALSVKIEDLERRVNAQSNAAETIRKSCKEDNNLTNARIARLDSDVQRLQGHTQLDTSLREDVEKMSQNWSKQLEMETQEYVRSVETIQKEIEKQHTLNVEFESDRVLVWESLKEQRENIENALNDVGEVQSCVANIAKKVDSRLVPPEWLEAL</sequence>
<evidence type="ECO:0000313" key="4">
    <source>
        <dbReference type="Proteomes" id="UP000572817"/>
    </source>
</evidence>
<dbReference type="PANTHER" id="PTHR45615:SF80">
    <property type="entry name" value="GRIP DOMAIN-CONTAINING PROTEIN"/>
    <property type="match status" value="1"/>
</dbReference>